<gene>
    <name evidence="3" type="primary">Contig16616.g17700</name>
    <name evidence="3" type="ORF">STYLEM_18291</name>
</gene>
<feature type="region of interest" description="Disordered" evidence="2">
    <location>
        <begin position="1"/>
        <end position="65"/>
    </location>
</feature>
<evidence type="ECO:0000313" key="3">
    <source>
        <dbReference type="EMBL" id="CDW89160.1"/>
    </source>
</evidence>
<keyword evidence="4" id="KW-1185">Reference proteome</keyword>
<keyword evidence="1" id="KW-0175">Coiled coil</keyword>
<organism evidence="3 4">
    <name type="scientific">Stylonychia lemnae</name>
    <name type="common">Ciliate</name>
    <dbReference type="NCBI Taxonomy" id="5949"/>
    <lineage>
        <taxon>Eukaryota</taxon>
        <taxon>Sar</taxon>
        <taxon>Alveolata</taxon>
        <taxon>Ciliophora</taxon>
        <taxon>Intramacronucleata</taxon>
        <taxon>Spirotrichea</taxon>
        <taxon>Stichotrichia</taxon>
        <taxon>Sporadotrichida</taxon>
        <taxon>Oxytrichidae</taxon>
        <taxon>Stylonychinae</taxon>
        <taxon>Stylonychia</taxon>
    </lineage>
</organism>
<dbReference type="Proteomes" id="UP000039865">
    <property type="component" value="Unassembled WGS sequence"/>
</dbReference>
<evidence type="ECO:0000313" key="4">
    <source>
        <dbReference type="Proteomes" id="UP000039865"/>
    </source>
</evidence>
<dbReference type="EMBL" id="CCKQ01017296">
    <property type="protein sequence ID" value="CDW89160.1"/>
    <property type="molecule type" value="Genomic_DNA"/>
</dbReference>
<accession>A0A078B3P7</accession>
<feature type="coiled-coil region" evidence="1">
    <location>
        <begin position="415"/>
        <end position="480"/>
    </location>
</feature>
<evidence type="ECO:0000256" key="2">
    <source>
        <dbReference type="SAM" id="MobiDB-lite"/>
    </source>
</evidence>
<dbReference type="AlphaFoldDB" id="A0A078B3P7"/>
<feature type="region of interest" description="Disordered" evidence="2">
    <location>
        <begin position="621"/>
        <end position="662"/>
    </location>
</feature>
<dbReference type="OrthoDB" id="10659613at2759"/>
<name>A0A078B3P7_STYLE</name>
<feature type="compositionally biased region" description="Polar residues" evidence="2">
    <location>
        <begin position="1"/>
        <end position="55"/>
    </location>
</feature>
<feature type="region of interest" description="Disordered" evidence="2">
    <location>
        <begin position="553"/>
        <end position="576"/>
    </location>
</feature>
<feature type="compositionally biased region" description="Basic and acidic residues" evidence="2">
    <location>
        <begin position="640"/>
        <end position="653"/>
    </location>
</feature>
<sequence>MQLQSLQSNQIPQLSQSTPQTNLDQNHKSSSQRSPHTNRQNKLSPKGQENSQRNKMPNHVASKYSILDREERDLINQAANLSKEEIWERLEQKRFNQLKKAAVNLQGDMIFNQRCPKCTLQPPCKHYQSSEQIIQEGTHLIQQQQFRQHLSPKKREVILKTLRDQQRANQMLLQNSQEVIMNQVNQSQISTHSKQTLQMNENDPHMSSFNNQQQESPDATGAFMTSLDGTQPDQMKDAQGSHNQQDLQSMVRQSLVDPTTNRKINRNHFNNTVTGAQGAAAFRHSSEQKYDSYIKQSNLSQYGANVMNQNQQKRQFLRKRQGNGGSPTDQSFVNESRIGMEGPLIPKNQLEMHQNNRDRTTVRIRTKNNQYLINEASFTQPLYSAKNNQQSFMENSQQSLYERERLQAVIAKYKEDKIQRQIERIEQERMQLELEKKYQKDQDIKRRQYIEKQKQKLQEYQEVKMQQEQEKSEYEKMERMRWEQRERLRRDYFESQKKYIVDYRVQKRKTDELLMIPSQYQSKNSHYNASQVYYQPLTNNGGIMTKAGQQFISSGPQKLNNPKIKIGPDGQPYDDEDEYYGEVYPQVQGGNLLDASKRQNNNSTGIIGQYDKLPQNQENQANLQVGGDPSGDNTLNEGQDEQKPLMSSKKDSLDLIGGQILQ</sequence>
<feature type="region of interest" description="Disordered" evidence="2">
    <location>
        <begin position="189"/>
        <end position="240"/>
    </location>
</feature>
<evidence type="ECO:0000256" key="1">
    <source>
        <dbReference type="SAM" id="Coils"/>
    </source>
</evidence>
<proteinExistence type="predicted"/>
<feature type="compositionally biased region" description="Polar residues" evidence="2">
    <location>
        <begin position="189"/>
        <end position="217"/>
    </location>
</feature>
<protein>
    <submittedName>
        <fullName evidence="3">Uncharacterized protein</fullName>
    </submittedName>
</protein>
<reference evidence="3 4" key="1">
    <citation type="submission" date="2014-06" db="EMBL/GenBank/DDBJ databases">
        <authorList>
            <person name="Swart Estienne"/>
        </authorList>
    </citation>
    <scope>NUCLEOTIDE SEQUENCE [LARGE SCALE GENOMIC DNA]</scope>
    <source>
        <strain evidence="3 4">130c</strain>
    </source>
</reference>
<dbReference type="InParanoid" id="A0A078B3P7"/>